<dbReference type="PRINTS" id="PR01021">
    <property type="entry name" value="OMPADOMAIN"/>
</dbReference>
<name>A0ABS2HP26_9VIBR</name>
<dbReference type="SUPFAM" id="SSF103088">
    <property type="entry name" value="OmpA-like"/>
    <property type="match status" value="1"/>
</dbReference>
<dbReference type="PROSITE" id="PS51123">
    <property type="entry name" value="OMPA_2"/>
    <property type="match status" value="1"/>
</dbReference>
<dbReference type="CDD" id="cd07185">
    <property type="entry name" value="OmpA_C-like"/>
    <property type="match status" value="1"/>
</dbReference>
<accession>A0ABS2HP26</accession>
<feature type="domain" description="OmpA-like" evidence="6">
    <location>
        <begin position="96"/>
        <end position="211"/>
    </location>
</feature>
<dbReference type="InterPro" id="IPR036737">
    <property type="entry name" value="OmpA-like_sf"/>
</dbReference>
<dbReference type="PANTHER" id="PTHR30329">
    <property type="entry name" value="STATOR ELEMENT OF FLAGELLAR MOTOR COMPLEX"/>
    <property type="match status" value="1"/>
</dbReference>
<dbReference type="InterPro" id="IPR006664">
    <property type="entry name" value="OMP_bac"/>
</dbReference>
<dbReference type="EMBL" id="JAFEUM010000010">
    <property type="protein sequence ID" value="MBM7038392.1"/>
    <property type="molecule type" value="Genomic_DNA"/>
</dbReference>
<dbReference type="Proteomes" id="UP000809621">
    <property type="component" value="Unassembled WGS sequence"/>
</dbReference>
<evidence type="ECO:0000256" key="2">
    <source>
        <dbReference type="ARBA" id="ARBA00023136"/>
    </source>
</evidence>
<evidence type="ECO:0000313" key="7">
    <source>
        <dbReference type="EMBL" id="MBM7038392.1"/>
    </source>
</evidence>
<comment type="subcellular location">
    <subcellularLocation>
        <location evidence="1">Cell outer membrane</location>
    </subcellularLocation>
</comment>
<dbReference type="InterPro" id="IPR050330">
    <property type="entry name" value="Bact_OuterMem_StrucFunc"/>
</dbReference>
<dbReference type="RefSeq" id="WP_205159843.1">
    <property type="nucleotide sequence ID" value="NZ_JAFEUM010000010.1"/>
</dbReference>
<feature type="chain" id="PRO_5045952516" evidence="5">
    <location>
        <begin position="22"/>
        <end position="211"/>
    </location>
</feature>
<evidence type="ECO:0000259" key="6">
    <source>
        <dbReference type="PROSITE" id="PS51123"/>
    </source>
</evidence>
<sequence length="211" mass="23349">MKKTVCLFASVLALNSVSALAAEDKITYFCSQSGANLQHVVEVGEVISVQVHDGPFMLMQRPSDLQLSQNYLRSQLDKVDLPTECKEYLLSQAGFTTYADGDLIARVYFNFNKSDLTKASIHILDQLEQDLKMSQTDLLVEGHTDSIGSEAYNMQLGLKRANAVEQYLEELGADQSQLVLSSQGELLPIATNETDEGRAQNRRVDLSKIAN</sequence>
<dbReference type="InterPro" id="IPR006665">
    <property type="entry name" value="OmpA-like"/>
</dbReference>
<evidence type="ECO:0000256" key="5">
    <source>
        <dbReference type="SAM" id="SignalP"/>
    </source>
</evidence>
<proteinExistence type="predicted"/>
<keyword evidence="5" id="KW-0732">Signal</keyword>
<evidence type="ECO:0000256" key="3">
    <source>
        <dbReference type="ARBA" id="ARBA00023237"/>
    </source>
</evidence>
<protein>
    <submittedName>
        <fullName evidence="7">OmpA family protein</fullName>
    </submittedName>
</protein>
<comment type="caution">
    <text evidence="7">The sequence shown here is derived from an EMBL/GenBank/DDBJ whole genome shotgun (WGS) entry which is preliminary data.</text>
</comment>
<keyword evidence="2 4" id="KW-0472">Membrane</keyword>
<organism evidence="7 8">
    <name type="scientific">Vibrio ulleungensis</name>
    <dbReference type="NCBI Taxonomy" id="2807619"/>
    <lineage>
        <taxon>Bacteria</taxon>
        <taxon>Pseudomonadati</taxon>
        <taxon>Pseudomonadota</taxon>
        <taxon>Gammaproteobacteria</taxon>
        <taxon>Vibrionales</taxon>
        <taxon>Vibrionaceae</taxon>
        <taxon>Vibrio</taxon>
    </lineage>
</organism>
<gene>
    <name evidence="7" type="ORF">JQC93_18590</name>
</gene>
<reference evidence="7 8" key="1">
    <citation type="submission" date="2021-02" db="EMBL/GenBank/DDBJ databases">
        <authorList>
            <person name="Park J.-S."/>
        </authorList>
    </citation>
    <scope>NUCLEOTIDE SEQUENCE [LARGE SCALE GENOMIC DNA]</scope>
    <source>
        <strain evidence="7 8">188UL20-2</strain>
    </source>
</reference>
<keyword evidence="3" id="KW-0998">Cell outer membrane</keyword>
<feature type="signal peptide" evidence="5">
    <location>
        <begin position="1"/>
        <end position="21"/>
    </location>
</feature>
<evidence type="ECO:0000256" key="4">
    <source>
        <dbReference type="PROSITE-ProRule" id="PRU00473"/>
    </source>
</evidence>
<evidence type="ECO:0000313" key="8">
    <source>
        <dbReference type="Proteomes" id="UP000809621"/>
    </source>
</evidence>
<evidence type="ECO:0000256" key="1">
    <source>
        <dbReference type="ARBA" id="ARBA00004442"/>
    </source>
</evidence>
<dbReference type="Pfam" id="PF00691">
    <property type="entry name" value="OmpA"/>
    <property type="match status" value="1"/>
</dbReference>
<keyword evidence="8" id="KW-1185">Reference proteome</keyword>
<dbReference type="Gene3D" id="3.30.1330.60">
    <property type="entry name" value="OmpA-like domain"/>
    <property type="match status" value="1"/>
</dbReference>
<dbReference type="PANTHER" id="PTHR30329:SF21">
    <property type="entry name" value="LIPOPROTEIN YIAD-RELATED"/>
    <property type="match status" value="1"/>
</dbReference>